<gene>
    <name evidence="1" type="ORF">BDFB_006048</name>
</gene>
<accession>A0A482VV35</accession>
<comment type="caution">
    <text evidence="1">The sequence shown here is derived from an EMBL/GenBank/DDBJ whole genome shotgun (WGS) entry which is preliminary data.</text>
</comment>
<dbReference type="EMBL" id="QDEB01061217">
    <property type="protein sequence ID" value="RZC36513.1"/>
    <property type="molecule type" value="Genomic_DNA"/>
</dbReference>
<evidence type="ECO:0000313" key="1">
    <source>
        <dbReference type="EMBL" id="RZC36513.1"/>
    </source>
</evidence>
<dbReference type="Proteomes" id="UP000292052">
    <property type="component" value="Unassembled WGS sequence"/>
</dbReference>
<protein>
    <submittedName>
        <fullName evidence="1">Uncharacterized protein</fullName>
    </submittedName>
</protein>
<name>A0A482VV35_ASBVE</name>
<reference evidence="1 2" key="1">
    <citation type="submission" date="2017-03" db="EMBL/GenBank/DDBJ databases">
        <title>Genome of the blue death feigning beetle - Asbolus verrucosus.</title>
        <authorList>
            <person name="Rider S.D."/>
        </authorList>
    </citation>
    <scope>NUCLEOTIDE SEQUENCE [LARGE SCALE GENOMIC DNA]</scope>
    <source>
        <strain evidence="1">Butters</strain>
        <tissue evidence="1">Head and leg muscle</tissue>
    </source>
</reference>
<evidence type="ECO:0000313" key="2">
    <source>
        <dbReference type="Proteomes" id="UP000292052"/>
    </source>
</evidence>
<sequence length="67" mass="7766">MPGWYTSGTLYKGLFFLVIILLALEYLFGSITETKHFFVFNATRSGNKMGKLLQWWSTCGHLMWNKA</sequence>
<proteinExistence type="predicted"/>
<organism evidence="1 2">
    <name type="scientific">Asbolus verrucosus</name>
    <name type="common">Desert ironclad beetle</name>
    <dbReference type="NCBI Taxonomy" id="1661398"/>
    <lineage>
        <taxon>Eukaryota</taxon>
        <taxon>Metazoa</taxon>
        <taxon>Ecdysozoa</taxon>
        <taxon>Arthropoda</taxon>
        <taxon>Hexapoda</taxon>
        <taxon>Insecta</taxon>
        <taxon>Pterygota</taxon>
        <taxon>Neoptera</taxon>
        <taxon>Endopterygota</taxon>
        <taxon>Coleoptera</taxon>
        <taxon>Polyphaga</taxon>
        <taxon>Cucujiformia</taxon>
        <taxon>Tenebrionidae</taxon>
        <taxon>Pimeliinae</taxon>
        <taxon>Asbolus</taxon>
    </lineage>
</organism>
<keyword evidence="2" id="KW-1185">Reference proteome</keyword>
<dbReference type="AlphaFoldDB" id="A0A482VV35"/>